<comment type="similarity">
    <text evidence="1">Belongs to the short-chain dehydrogenases/reductases (SDR) family.</text>
</comment>
<dbReference type="EMBL" id="ML993874">
    <property type="protein sequence ID" value="KAF2204502.1"/>
    <property type="molecule type" value="Genomic_DNA"/>
</dbReference>
<keyword evidence="4" id="KW-1185">Reference proteome</keyword>
<dbReference type="InterPro" id="IPR036291">
    <property type="entry name" value="NAD(P)-bd_dom_sf"/>
</dbReference>
<reference evidence="3" key="1">
    <citation type="journal article" date="2020" name="Stud. Mycol.">
        <title>101 Dothideomycetes genomes: a test case for predicting lifestyles and emergence of pathogens.</title>
        <authorList>
            <person name="Haridas S."/>
            <person name="Albert R."/>
            <person name="Binder M."/>
            <person name="Bloem J."/>
            <person name="Labutti K."/>
            <person name="Salamov A."/>
            <person name="Andreopoulos B."/>
            <person name="Baker S."/>
            <person name="Barry K."/>
            <person name="Bills G."/>
            <person name="Bluhm B."/>
            <person name="Cannon C."/>
            <person name="Castanera R."/>
            <person name="Culley D."/>
            <person name="Daum C."/>
            <person name="Ezra D."/>
            <person name="Gonzalez J."/>
            <person name="Henrissat B."/>
            <person name="Kuo A."/>
            <person name="Liang C."/>
            <person name="Lipzen A."/>
            <person name="Lutzoni F."/>
            <person name="Magnuson J."/>
            <person name="Mondo S."/>
            <person name="Nolan M."/>
            <person name="Ohm R."/>
            <person name="Pangilinan J."/>
            <person name="Park H.-J."/>
            <person name="Ramirez L."/>
            <person name="Alfaro M."/>
            <person name="Sun H."/>
            <person name="Tritt A."/>
            <person name="Yoshinaga Y."/>
            <person name="Zwiers L.-H."/>
            <person name="Turgeon B."/>
            <person name="Goodwin S."/>
            <person name="Spatafora J."/>
            <person name="Crous P."/>
            <person name="Grigoriev I."/>
        </authorList>
    </citation>
    <scope>NUCLEOTIDE SEQUENCE</scope>
    <source>
        <strain evidence="3">ATCC 74209</strain>
    </source>
</reference>
<sequence length="240" mass="26844">MANVSTGELKPIQALVLNAGYMSSYGQSFTQDGYEKAFQINYLVNFLLVHLFLPSMDRVHGQIIFITSFSHAPESKHTKFLPLPKELWKPAEVLAKPSPDPENKTKGGFRRYAESMMCSMILMHSLQARLDATEKLSNIIAFTVDPGVVGAMNIRREQDKASVVGHARVRPNRISASPSPYFKPSKGQALLQLYVTLRLEYGLSKDSHKTRLDSSEDLSLYAPLVNSALTYQAHNLILLF</sequence>
<dbReference type="PANTHER" id="PTHR24320:SF152">
    <property type="entry name" value="SHORT-CHAIN DEHYDROGENASE_REDUCTASE FAMILY PROTEIN"/>
    <property type="match status" value="1"/>
</dbReference>
<dbReference type="AlphaFoldDB" id="A0A9P4MVW1"/>
<dbReference type="SUPFAM" id="SSF51735">
    <property type="entry name" value="NAD(P)-binding Rossmann-fold domains"/>
    <property type="match status" value="1"/>
</dbReference>
<keyword evidence="2" id="KW-0560">Oxidoreductase</keyword>
<proteinExistence type="inferred from homology"/>
<evidence type="ECO:0000313" key="3">
    <source>
        <dbReference type="EMBL" id="KAF2204502.1"/>
    </source>
</evidence>
<dbReference type="InterPro" id="IPR002347">
    <property type="entry name" value="SDR_fam"/>
</dbReference>
<evidence type="ECO:0000256" key="1">
    <source>
        <dbReference type="ARBA" id="ARBA00006484"/>
    </source>
</evidence>
<dbReference type="Pfam" id="PF00106">
    <property type="entry name" value="adh_short"/>
    <property type="match status" value="1"/>
</dbReference>
<evidence type="ECO:0000256" key="2">
    <source>
        <dbReference type="ARBA" id="ARBA00023002"/>
    </source>
</evidence>
<gene>
    <name evidence="3" type="ORF">GQ43DRAFT_437829</name>
</gene>
<dbReference type="Gene3D" id="3.40.50.720">
    <property type="entry name" value="NAD(P)-binding Rossmann-like Domain"/>
    <property type="match status" value="1"/>
</dbReference>
<dbReference type="Proteomes" id="UP000799536">
    <property type="component" value="Unassembled WGS sequence"/>
</dbReference>
<evidence type="ECO:0000313" key="4">
    <source>
        <dbReference type="Proteomes" id="UP000799536"/>
    </source>
</evidence>
<protein>
    <submittedName>
        <fullName evidence="3">Uncharacterized protein</fullName>
    </submittedName>
</protein>
<comment type="caution">
    <text evidence="3">The sequence shown here is derived from an EMBL/GenBank/DDBJ whole genome shotgun (WGS) entry which is preliminary data.</text>
</comment>
<dbReference type="GO" id="GO:0016491">
    <property type="term" value="F:oxidoreductase activity"/>
    <property type="evidence" value="ECO:0007669"/>
    <property type="project" value="UniProtKB-KW"/>
</dbReference>
<accession>A0A9P4MVW1</accession>
<organism evidence="3 4">
    <name type="scientific">Delitschia confertaspora ATCC 74209</name>
    <dbReference type="NCBI Taxonomy" id="1513339"/>
    <lineage>
        <taxon>Eukaryota</taxon>
        <taxon>Fungi</taxon>
        <taxon>Dikarya</taxon>
        <taxon>Ascomycota</taxon>
        <taxon>Pezizomycotina</taxon>
        <taxon>Dothideomycetes</taxon>
        <taxon>Pleosporomycetidae</taxon>
        <taxon>Pleosporales</taxon>
        <taxon>Delitschiaceae</taxon>
        <taxon>Delitschia</taxon>
    </lineage>
</organism>
<name>A0A9P4MVW1_9PLEO</name>
<dbReference type="PANTHER" id="PTHR24320">
    <property type="entry name" value="RETINOL DEHYDROGENASE"/>
    <property type="match status" value="1"/>
</dbReference>
<dbReference type="OrthoDB" id="191139at2759"/>